<evidence type="ECO:0000256" key="3">
    <source>
        <dbReference type="SAM" id="MobiDB-lite"/>
    </source>
</evidence>
<evidence type="ECO:0000256" key="1">
    <source>
        <dbReference type="ARBA" id="ARBA00023125"/>
    </source>
</evidence>
<dbReference type="SUPFAM" id="SSF49417">
    <property type="entry name" value="p53-like transcription factors"/>
    <property type="match status" value="1"/>
</dbReference>
<dbReference type="GeneID" id="8098279"/>
<proteinExistence type="predicted"/>
<reference evidence="6" key="1">
    <citation type="journal article" date="2015" name="Genome Announc.">
        <title>Genome sequence of the AIDS-associated pathogen Penicillium marneffei (ATCC18224) and its near taxonomic relative Talaromyces stipitatus (ATCC10500).</title>
        <authorList>
            <person name="Nierman W.C."/>
            <person name="Fedorova-Abrams N.D."/>
            <person name="Andrianopoulos A."/>
        </authorList>
    </citation>
    <scope>NUCLEOTIDE SEQUENCE [LARGE SCALE GENOMIC DNA]</scope>
    <source>
        <strain evidence="6">ATCC 10500 / CBS 375.48 / QM 6759 / NRRL 1006</strain>
    </source>
</reference>
<dbReference type="InParanoid" id="B8MQX5"/>
<feature type="region of interest" description="Disordered" evidence="3">
    <location>
        <begin position="184"/>
        <end position="208"/>
    </location>
</feature>
<dbReference type="Pfam" id="PF05224">
    <property type="entry name" value="NDT80_PhoG"/>
    <property type="match status" value="1"/>
</dbReference>
<dbReference type="PROSITE" id="PS51517">
    <property type="entry name" value="NDT80"/>
    <property type="match status" value="1"/>
</dbReference>
<dbReference type="PANTHER" id="PTHR35144:SF1">
    <property type="entry name" value="PROTEIN PACG"/>
    <property type="match status" value="1"/>
</dbReference>
<feature type="compositionally biased region" description="Low complexity" evidence="3">
    <location>
        <begin position="311"/>
        <end position="321"/>
    </location>
</feature>
<evidence type="ECO:0000313" key="6">
    <source>
        <dbReference type="Proteomes" id="UP000001745"/>
    </source>
</evidence>
<feature type="region of interest" description="Disordered" evidence="3">
    <location>
        <begin position="289"/>
        <end position="332"/>
    </location>
</feature>
<dbReference type="STRING" id="441959.B8MQX5"/>
<evidence type="ECO:0000256" key="2">
    <source>
        <dbReference type="PROSITE-ProRule" id="PRU00850"/>
    </source>
</evidence>
<dbReference type="GO" id="GO:0051321">
    <property type="term" value="P:meiotic cell cycle"/>
    <property type="evidence" value="ECO:0007669"/>
    <property type="project" value="TreeGrafter"/>
</dbReference>
<feature type="compositionally biased region" description="Acidic residues" evidence="3">
    <location>
        <begin position="503"/>
        <end position="512"/>
    </location>
</feature>
<dbReference type="InterPro" id="IPR052605">
    <property type="entry name" value="Fungal_trans_regulator"/>
</dbReference>
<dbReference type="RefSeq" id="XP_002486921.1">
    <property type="nucleotide sequence ID" value="XM_002486876.1"/>
</dbReference>
<dbReference type="Proteomes" id="UP000001745">
    <property type="component" value="Unassembled WGS sequence"/>
</dbReference>
<feature type="compositionally biased region" description="Polar residues" evidence="3">
    <location>
        <begin position="188"/>
        <end position="197"/>
    </location>
</feature>
<dbReference type="AlphaFoldDB" id="B8MQX5"/>
<dbReference type="InterPro" id="IPR008967">
    <property type="entry name" value="p53-like_TF_DNA-bd_sf"/>
</dbReference>
<protein>
    <recommendedName>
        <fullName evidence="4">NDT80 domain-containing protein</fullName>
    </recommendedName>
</protein>
<dbReference type="InterPro" id="IPR037141">
    <property type="entry name" value="NDT80_DNA-bd_dom_sf"/>
</dbReference>
<dbReference type="PANTHER" id="PTHR35144">
    <property type="entry name" value="MEIOSIS-SPECIFIC TRANSCRIPTION FACTOR NDT80"/>
    <property type="match status" value="1"/>
</dbReference>
<gene>
    <name evidence="5" type="ORF">TSTA_053280</name>
</gene>
<dbReference type="EMBL" id="EQ962659">
    <property type="protein sequence ID" value="EED12810.1"/>
    <property type="molecule type" value="Genomic_DNA"/>
</dbReference>
<accession>B8MQX5</accession>
<feature type="domain" description="NDT80" evidence="4">
    <location>
        <begin position="40"/>
        <end position="308"/>
    </location>
</feature>
<keyword evidence="6" id="KW-1185">Reference proteome</keyword>
<feature type="DNA-binding region" description="NDT80" evidence="2">
    <location>
        <begin position="40"/>
        <end position="308"/>
    </location>
</feature>
<dbReference type="GO" id="GO:0045944">
    <property type="term" value="P:positive regulation of transcription by RNA polymerase II"/>
    <property type="evidence" value="ECO:0007669"/>
    <property type="project" value="TreeGrafter"/>
</dbReference>
<dbReference type="GO" id="GO:0000228">
    <property type="term" value="C:nuclear chromosome"/>
    <property type="evidence" value="ECO:0007669"/>
    <property type="project" value="TreeGrafter"/>
</dbReference>
<evidence type="ECO:0000259" key="4">
    <source>
        <dbReference type="PROSITE" id="PS51517"/>
    </source>
</evidence>
<dbReference type="HOGENOM" id="CLU_019472_2_0_1"/>
<evidence type="ECO:0000313" key="5">
    <source>
        <dbReference type="EMBL" id="EED12810.1"/>
    </source>
</evidence>
<organism evidence="5 6">
    <name type="scientific">Talaromyces stipitatus (strain ATCC 10500 / CBS 375.48 / QM 6759 / NRRL 1006)</name>
    <name type="common">Penicillium stipitatum</name>
    <dbReference type="NCBI Taxonomy" id="441959"/>
    <lineage>
        <taxon>Eukaryota</taxon>
        <taxon>Fungi</taxon>
        <taxon>Dikarya</taxon>
        <taxon>Ascomycota</taxon>
        <taxon>Pezizomycotina</taxon>
        <taxon>Eurotiomycetes</taxon>
        <taxon>Eurotiomycetidae</taxon>
        <taxon>Eurotiales</taxon>
        <taxon>Trichocomaceae</taxon>
        <taxon>Talaromyces</taxon>
        <taxon>Talaromyces sect. Talaromyces</taxon>
    </lineage>
</organism>
<dbReference type="InterPro" id="IPR024061">
    <property type="entry name" value="NDT80_DNA-bd_dom"/>
</dbReference>
<dbReference type="OrthoDB" id="4226760at2759"/>
<dbReference type="PhylomeDB" id="B8MQX5"/>
<dbReference type="GO" id="GO:0003700">
    <property type="term" value="F:DNA-binding transcription factor activity"/>
    <property type="evidence" value="ECO:0007669"/>
    <property type="project" value="UniProtKB-UniRule"/>
</dbReference>
<dbReference type="GO" id="GO:0003677">
    <property type="term" value="F:DNA binding"/>
    <property type="evidence" value="ECO:0007669"/>
    <property type="project" value="UniProtKB-KW"/>
</dbReference>
<feature type="region of interest" description="Disordered" evidence="3">
    <location>
        <begin position="488"/>
        <end position="513"/>
    </location>
</feature>
<keyword evidence="1 2" id="KW-0238">DNA-binding</keyword>
<dbReference type="Gene3D" id="2.60.40.1390">
    <property type="entry name" value="NDT80 DNA-binding domain"/>
    <property type="match status" value="1"/>
</dbReference>
<sequence length="562" mass="62055">MSDLDFIGNAVGDESSENEIEVSELGIVGSLQKGNEPAPDLLSFNDHEEFQTRAVSNENYLTFQALPFARNQLLRDSDGNSVSSKIQIQAYLRGRFTHHDEVGLTKTRREYSTANASSSDDKDTVGLIFYRRNKFKVVGTISIPTAIANVRLENTGDSRITGLFAELDATESLEGVSVRIIHTDPKSKPTTASSQFEPSIDQGCPSRNSLSRTIPGLPRVCLWLERDEDVECGSESGVGDSVLSVPIFWDKLQFRHATAKKRGTWQYFYLRVTVLATLEDGTTHAISQSQSSAITVRGRSPQSFPKHASKTMKTGTTTSGGRQVVTRHQDSRKEAAWRDSPIDFQATDYNPTLDPIPGNMIFYDFSDLGIWNNDLQWQDGDGTTDELSGLNGYLDSRGSAKSSTDNTHIANNSNACLLIPPSETHLLPSVPNLGSIFNLPNSLSSLAADYPNAQDAQCAPFVLSMPFTISDDAVNVSHIAQVTSEFPVNPDHETTASRKANGLDDDESDGTDEERRIYSYEYIPLSINDWTVPVDAVYRPHGVHARKVPNLEKSIMKKRYFL</sequence>
<dbReference type="VEuPathDB" id="FungiDB:TSTA_053280"/>
<name>B8MQX5_TALSN</name>